<accession>A0ABT0REZ3</accession>
<organism evidence="4 5">
    <name type="scientific">Sphingomonas anseongensis</name>
    <dbReference type="NCBI Taxonomy" id="2908207"/>
    <lineage>
        <taxon>Bacteria</taxon>
        <taxon>Pseudomonadati</taxon>
        <taxon>Pseudomonadota</taxon>
        <taxon>Alphaproteobacteria</taxon>
        <taxon>Sphingomonadales</taxon>
        <taxon>Sphingomonadaceae</taxon>
        <taxon>Sphingomonas</taxon>
    </lineage>
</organism>
<dbReference type="CDD" id="cd02440">
    <property type="entry name" value="AdoMet_MTases"/>
    <property type="match status" value="1"/>
</dbReference>
<dbReference type="EMBL" id="JAMGBC010000001">
    <property type="protein sequence ID" value="MCL6678789.1"/>
    <property type="molecule type" value="Genomic_DNA"/>
</dbReference>
<dbReference type="InterPro" id="IPR000682">
    <property type="entry name" value="PCMT"/>
</dbReference>
<dbReference type="Proteomes" id="UP001165343">
    <property type="component" value="Unassembled WGS sequence"/>
</dbReference>
<dbReference type="RefSeq" id="WP_249867726.1">
    <property type="nucleotide sequence ID" value="NZ_JAMGBC010000001.1"/>
</dbReference>
<dbReference type="PANTHER" id="PTHR11579:SF18">
    <property type="entry name" value="PROTEIN-L-ISOASPARTATE O-METHYLTRANSFERASE"/>
    <property type="match status" value="1"/>
</dbReference>
<evidence type="ECO:0000313" key="5">
    <source>
        <dbReference type="Proteomes" id="UP001165343"/>
    </source>
</evidence>
<evidence type="ECO:0000313" key="4">
    <source>
        <dbReference type="EMBL" id="MCL6678789.1"/>
    </source>
</evidence>
<dbReference type="Pfam" id="PF01135">
    <property type="entry name" value="PCMT"/>
    <property type="match status" value="1"/>
</dbReference>
<evidence type="ECO:0000256" key="2">
    <source>
        <dbReference type="ARBA" id="ARBA00013346"/>
    </source>
</evidence>
<reference evidence="4" key="1">
    <citation type="submission" date="2022-05" db="EMBL/GenBank/DDBJ databases">
        <authorList>
            <person name="Jo J.-H."/>
            <person name="Im W.-T."/>
        </authorList>
    </citation>
    <scope>NUCLEOTIDE SEQUENCE</scope>
    <source>
        <strain evidence="4">RG327</strain>
    </source>
</reference>
<sequence>MTIHAPVPDYAAARAAMVDAQLRPEGVNYPPVVEAMAAVKREEFVAEDARPIAYIDRTVPMGDGRMLSGPVVLGTLLTEMMPVAGERALVVGCGTGYSAAVLKQIGLDVTGLESSAFLAERARSLGISVVEGPLEQGWAKGAPYNLILIDGAVERIPDAIVDQLADHGRLGTALIDRGISRLAVGRRAGKGFGIHTMADSGAAALPGFSCPQLFTF</sequence>
<proteinExistence type="inferred from homology"/>
<dbReference type="PANTHER" id="PTHR11579">
    <property type="entry name" value="PROTEIN-L-ISOASPARTATE O-METHYLTRANSFERASE"/>
    <property type="match status" value="1"/>
</dbReference>
<gene>
    <name evidence="4" type="ORF">LZ519_05590</name>
</gene>
<comment type="similarity">
    <text evidence="1">Belongs to the methyltransferase superfamily. L-isoaspartyl/D-aspartyl protein methyltransferase family.</text>
</comment>
<dbReference type="SUPFAM" id="SSF53335">
    <property type="entry name" value="S-adenosyl-L-methionine-dependent methyltransferases"/>
    <property type="match status" value="1"/>
</dbReference>
<evidence type="ECO:0000256" key="3">
    <source>
        <dbReference type="ARBA" id="ARBA00030757"/>
    </source>
</evidence>
<protein>
    <recommendedName>
        <fullName evidence="2">Protein-L-isoaspartate O-methyltransferase</fullName>
    </recommendedName>
    <alternativeName>
        <fullName evidence="3">Protein L-isoaspartyl methyltransferase</fullName>
    </alternativeName>
</protein>
<name>A0ABT0REZ3_9SPHN</name>
<evidence type="ECO:0000256" key="1">
    <source>
        <dbReference type="ARBA" id="ARBA00005369"/>
    </source>
</evidence>
<dbReference type="InterPro" id="IPR029063">
    <property type="entry name" value="SAM-dependent_MTases_sf"/>
</dbReference>
<dbReference type="Gene3D" id="3.40.50.150">
    <property type="entry name" value="Vaccinia Virus protein VP39"/>
    <property type="match status" value="1"/>
</dbReference>
<comment type="caution">
    <text evidence="4">The sequence shown here is derived from an EMBL/GenBank/DDBJ whole genome shotgun (WGS) entry which is preliminary data.</text>
</comment>
<keyword evidence="5" id="KW-1185">Reference proteome</keyword>